<feature type="compositionally biased region" description="Low complexity" evidence="1">
    <location>
        <begin position="32"/>
        <end position="51"/>
    </location>
</feature>
<dbReference type="PROSITE" id="PS51257">
    <property type="entry name" value="PROKAR_LIPOPROTEIN"/>
    <property type="match status" value="1"/>
</dbReference>
<keyword evidence="3" id="KW-1185">Reference proteome</keyword>
<name>A0ABN5ZMZ7_9MYCO</name>
<proteinExistence type="predicted"/>
<dbReference type="RefSeq" id="WP_234815553.1">
    <property type="nucleotide sequence ID" value="NZ_AP022579.1"/>
</dbReference>
<reference evidence="2 3" key="1">
    <citation type="journal article" date="2019" name="Emerg. Microbes Infect.">
        <title>Comprehensive subspecies identification of 175 nontuberculous mycobacteria species based on 7547 genomic profiles.</title>
        <authorList>
            <person name="Matsumoto Y."/>
            <person name="Kinjo T."/>
            <person name="Motooka D."/>
            <person name="Nabeya D."/>
            <person name="Jung N."/>
            <person name="Uechi K."/>
            <person name="Horii T."/>
            <person name="Iida T."/>
            <person name="Fujita J."/>
            <person name="Nakamura S."/>
        </authorList>
    </citation>
    <scope>NUCLEOTIDE SEQUENCE [LARGE SCALE GENOMIC DNA]</scope>
    <source>
        <strain evidence="2 3">JCM 15653</strain>
    </source>
</reference>
<dbReference type="EMBL" id="AP022579">
    <property type="protein sequence ID" value="BBX94537.1"/>
    <property type="molecule type" value="Genomic_DNA"/>
</dbReference>
<dbReference type="Proteomes" id="UP000466683">
    <property type="component" value="Chromosome"/>
</dbReference>
<evidence type="ECO:0000256" key="1">
    <source>
        <dbReference type="SAM" id="MobiDB-lite"/>
    </source>
</evidence>
<evidence type="ECO:0000313" key="3">
    <source>
        <dbReference type="Proteomes" id="UP000466683"/>
    </source>
</evidence>
<evidence type="ECO:0000313" key="2">
    <source>
        <dbReference type="EMBL" id="BBX94537.1"/>
    </source>
</evidence>
<evidence type="ECO:0008006" key="4">
    <source>
        <dbReference type="Google" id="ProtNLM"/>
    </source>
</evidence>
<gene>
    <name evidence="2" type="ORF">MBOE_61860</name>
</gene>
<organism evidence="2 3">
    <name type="scientific">Mycolicibacterium boenickei</name>
    <dbReference type="NCBI Taxonomy" id="146017"/>
    <lineage>
        <taxon>Bacteria</taxon>
        <taxon>Bacillati</taxon>
        <taxon>Actinomycetota</taxon>
        <taxon>Actinomycetes</taxon>
        <taxon>Mycobacteriales</taxon>
        <taxon>Mycobacteriaceae</taxon>
        <taxon>Mycolicibacterium</taxon>
    </lineage>
</organism>
<protein>
    <recommendedName>
        <fullName evidence="4">Lipoprotein LpqN</fullName>
    </recommendedName>
</protein>
<accession>A0ABN5ZMZ7</accession>
<sequence>MNPALIRLGMGTVAIAVLSGCATSTVEGSHAATTVPGTTTAGTTQPQPTTTKSDETSSAPSFEMPVYGVEPTTTRVLAPGEVTCPPPAGHTVTVHSSVPGSPTLTVGVPEGFSEATSHGEGVRLTGPAGMTAEITLTPTSRDARDDFERYSDDRVKKYPINSVSVLPGDLCGYSGQKLMGMVAEQPGKATDYADRIVHLWTNSGDFLAVVRLEAPGETPGFDEARSAMLADFGVTMPG</sequence>
<feature type="region of interest" description="Disordered" evidence="1">
    <location>
        <begin position="32"/>
        <end position="62"/>
    </location>
</feature>